<proteinExistence type="predicted"/>
<keyword evidence="4 9" id="KW-0456">Lyase</keyword>
<dbReference type="NCBIfam" id="TIGR03845">
    <property type="entry name" value="sulfopyru_alph"/>
    <property type="match status" value="1"/>
</dbReference>
<dbReference type="EMBL" id="CP011267">
    <property type="protein sequence ID" value="AKG90816.1"/>
    <property type="molecule type" value="Genomic_DNA"/>
</dbReference>
<dbReference type="InterPro" id="IPR029061">
    <property type="entry name" value="THDP-binding"/>
</dbReference>
<evidence type="ECO:0000256" key="4">
    <source>
        <dbReference type="ARBA" id="ARBA00023239"/>
    </source>
</evidence>
<dbReference type="EC" id="4.1.1.79" evidence="5"/>
<dbReference type="GO" id="GO:0050545">
    <property type="term" value="F:sulfopyruvate decarboxylase activity"/>
    <property type="evidence" value="ECO:0007669"/>
    <property type="project" value="UniProtKB-EC"/>
</dbReference>
<dbReference type="RefSeq" id="WP_048096370.1">
    <property type="nucleotide sequence ID" value="NZ_CP011267.1"/>
</dbReference>
<protein>
    <recommendedName>
        <fullName evidence="5">sulfopyruvate decarboxylase</fullName>
        <ecNumber evidence="5">4.1.1.79</ecNumber>
    </recommendedName>
</protein>
<dbReference type="PANTHER" id="PTHR42818">
    <property type="entry name" value="SULFOPYRUVATE DECARBOXYLASE SUBUNIT ALPHA"/>
    <property type="match status" value="1"/>
</dbReference>
<keyword evidence="3" id="KW-0786">Thiamine pyrophosphate</keyword>
<dbReference type="Pfam" id="PF02775">
    <property type="entry name" value="TPP_enzyme_C"/>
    <property type="match status" value="1"/>
</dbReference>
<dbReference type="GeneID" id="24804474"/>
<dbReference type="GO" id="GO:0030976">
    <property type="term" value="F:thiamine pyrophosphate binding"/>
    <property type="evidence" value="ECO:0007669"/>
    <property type="project" value="InterPro"/>
</dbReference>
<dbReference type="HOGENOM" id="CLU_042853_0_0_2"/>
<feature type="domain" description="Thiamine pyrophosphate enzyme N-terminal TPP-binding" evidence="8">
    <location>
        <begin position="4"/>
        <end position="91"/>
    </location>
</feature>
<dbReference type="KEGG" id="gah:GAH_01908"/>
<dbReference type="PATRIC" id="fig|113653.22.peg.1875"/>
<reference evidence="9 10" key="1">
    <citation type="submission" date="2015-04" db="EMBL/GenBank/DDBJ databases">
        <title>The complete genome sequence of the hyperthermophilic, obligate iron-reducing archaeon Geoglobus ahangari strain 234T.</title>
        <authorList>
            <person name="Manzella M.P."/>
            <person name="Holmes D.E."/>
            <person name="Rocheleau J.M."/>
            <person name="Chung A."/>
            <person name="Reguera G."/>
            <person name="Kashefi K."/>
        </authorList>
    </citation>
    <scope>NUCLEOTIDE SEQUENCE [LARGE SCALE GENOMIC DNA]</scope>
    <source>
        <strain evidence="9 10">234</strain>
    </source>
</reference>
<keyword evidence="2" id="KW-0210">Decarboxylase</keyword>
<organism evidence="9 10">
    <name type="scientific">Geoglobus ahangari</name>
    <dbReference type="NCBI Taxonomy" id="113653"/>
    <lineage>
        <taxon>Archaea</taxon>
        <taxon>Methanobacteriati</taxon>
        <taxon>Methanobacteriota</taxon>
        <taxon>Archaeoglobi</taxon>
        <taxon>Archaeoglobales</taxon>
        <taxon>Archaeoglobaceae</taxon>
        <taxon>Geoglobus</taxon>
    </lineage>
</organism>
<evidence type="ECO:0000256" key="3">
    <source>
        <dbReference type="ARBA" id="ARBA00023052"/>
    </source>
</evidence>
<dbReference type="InterPro" id="IPR051818">
    <property type="entry name" value="TPP_dependent_decarboxylase"/>
</dbReference>
<accession>A0A0F7DBB8</accession>
<sequence>MIEDDVARVLRRAGITDILYLPCERVKLLISVLTRTFRPVPLAREEEGVGIAAGLFMGGRRPAILVQSSGFGNMVNALMSLTRTYALPLPLLISWRGVFGEKIPAQVPMGEKLPKLLDALDIEYAIFSGKNLSDLENLVSSAYEEARITAVLLRPDIWSPADDVEFEPREFGDVRVNVSGGRARYTRFEIIEGIKEHLEGKIVVSNIGYPSRELYSVLDQPTNFYMLGSMGLATSIALGLNLTGREVVSLDGDGSILMNPSTIFTAGLLSEKGLKIIAIDNSAYGSTGNQKTATVKADLTMLGLAAGLKVTRASTPEEIISAMGQDESVFIHALAKPGNARVGVIPMKPVEIKERFMEAIR</sequence>
<comment type="catalytic activity">
    <reaction evidence="6">
        <text>3-sulfopyruvate + H(+) = sulfoacetaldehyde + CO2</text>
        <dbReference type="Rhea" id="RHEA:20948"/>
        <dbReference type="ChEBI" id="CHEBI:15378"/>
        <dbReference type="ChEBI" id="CHEBI:16526"/>
        <dbReference type="ChEBI" id="CHEBI:57940"/>
        <dbReference type="ChEBI" id="CHEBI:58246"/>
        <dbReference type="EC" id="4.1.1.79"/>
    </reaction>
</comment>
<dbReference type="GO" id="GO:0019295">
    <property type="term" value="P:coenzyme M biosynthetic process"/>
    <property type="evidence" value="ECO:0007669"/>
    <property type="project" value="UniProtKB-KW"/>
</dbReference>
<keyword evidence="9" id="KW-0670">Pyruvate</keyword>
<keyword evidence="1" id="KW-0174">Coenzyme M biosynthesis</keyword>
<dbReference type="STRING" id="113653.GAH_01908"/>
<name>A0A0F7DBB8_9EURY</name>
<dbReference type="SUPFAM" id="SSF52518">
    <property type="entry name" value="Thiamin diphosphate-binding fold (THDP-binding)"/>
    <property type="match status" value="2"/>
</dbReference>
<dbReference type="InterPro" id="IPR012001">
    <property type="entry name" value="Thiamin_PyroP_enz_TPP-bd_dom"/>
</dbReference>
<dbReference type="InterPro" id="IPR022502">
    <property type="entry name" value="Sulfopyruvate_deCO2ase_alpha"/>
</dbReference>
<evidence type="ECO:0000256" key="2">
    <source>
        <dbReference type="ARBA" id="ARBA00022793"/>
    </source>
</evidence>
<dbReference type="PANTHER" id="PTHR42818:SF1">
    <property type="entry name" value="SULFOPYRUVATE DECARBOXYLASE"/>
    <property type="match status" value="1"/>
</dbReference>
<keyword evidence="10" id="KW-1185">Reference proteome</keyword>
<dbReference type="AlphaFoldDB" id="A0A0F7DBB8"/>
<evidence type="ECO:0000259" key="7">
    <source>
        <dbReference type="Pfam" id="PF02775"/>
    </source>
</evidence>
<dbReference type="InterPro" id="IPR011766">
    <property type="entry name" value="TPP_enzyme_TPP-bd"/>
</dbReference>
<evidence type="ECO:0000256" key="1">
    <source>
        <dbReference type="ARBA" id="ARBA00022545"/>
    </source>
</evidence>
<evidence type="ECO:0000256" key="5">
    <source>
        <dbReference type="ARBA" id="ARBA00038875"/>
    </source>
</evidence>
<gene>
    <name evidence="9" type="ORF">GAH_01908</name>
</gene>
<evidence type="ECO:0000313" key="10">
    <source>
        <dbReference type="Proteomes" id="UP000034723"/>
    </source>
</evidence>
<dbReference type="InParanoid" id="A0A0F7DBB8"/>
<dbReference type="Gene3D" id="3.40.50.970">
    <property type="match status" value="2"/>
</dbReference>
<dbReference type="Proteomes" id="UP000034723">
    <property type="component" value="Chromosome"/>
</dbReference>
<evidence type="ECO:0000313" key="9">
    <source>
        <dbReference type="EMBL" id="AKG90816.1"/>
    </source>
</evidence>
<dbReference type="CDD" id="cd07035">
    <property type="entry name" value="TPP_PYR_POX_like"/>
    <property type="match status" value="1"/>
</dbReference>
<evidence type="ECO:0000256" key="6">
    <source>
        <dbReference type="ARBA" id="ARBA00048551"/>
    </source>
</evidence>
<feature type="domain" description="Thiamine pyrophosphate enzyme TPP-binding" evidence="7">
    <location>
        <begin position="221"/>
        <end position="322"/>
    </location>
</feature>
<dbReference type="OrthoDB" id="53192at2157"/>
<evidence type="ECO:0000259" key="8">
    <source>
        <dbReference type="Pfam" id="PF02776"/>
    </source>
</evidence>
<dbReference type="Pfam" id="PF02776">
    <property type="entry name" value="TPP_enzyme_N"/>
    <property type="match status" value="1"/>
</dbReference>